<evidence type="ECO:0000256" key="1">
    <source>
        <dbReference type="SAM" id="MobiDB-lite"/>
    </source>
</evidence>
<feature type="region of interest" description="Disordered" evidence="1">
    <location>
        <begin position="72"/>
        <end position="97"/>
    </location>
</feature>
<accession>A0A2Z3HSL0</accession>
<dbReference type="Pfam" id="PF07813">
    <property type="entry name" value="LTXXQ"/>
    <property type="match status" value="1"/>
</dbReference>
<gene>
    <name evidence="3" type="ORF">HYN04_00445</name>
</gene>
<feature type="chain" id="PRO_5016274219" evidence="2">
    <location>
        <begin position="26"/>
        <end position="168"/>
    </location>
</feature>
<keyword evidence="4" id="KW-1185">Reference proteome</keyword>
<evidence type="ECO:0000313" key="3">
    <source>
        <dbReference type="EMBL" id="AWM76361.1"/>
    </source>
</evidence>
<organism evidence="3 4">
    <name type="scientific">Phenylobacterium parvum</name>
    <dbReference type="NCBI Taxonomy" id="2201350"/>
    <lineage>
        <taxon>Bacteria</taxon>
        <taxon>Pseudomonadati</taxon>
        <taxon>Pseudomonadota</taxon>
        <taxon>Alphaproteobacteria</taxon>
        <taxon>Caulobacterales</taxon>
        <taxon>Caulobacteraceae</taxon>
        <taxon>Phenylobacterium</taxon>
    </lineage>
</organism>
<dbReference type="AlphaFoldDB" id="A0A2Z3HSL0"/>
<reference evidence="4" key="1">
    <citation type="submission" date="2018-05" db="EMBL/GenBank/DDBJ databases">
        <title>Genome sequencing of Phenylobacterium sp. HYN0004.</title>
        <authorList>
            <person name="Yi H."/>
            <person name="Baek C."/>
        </authorList>
    </citation>
    <scope>NUCLEOTIDE SEQUENCE [LARGE SCALE GENOMIC DNA]</scope>
    <source>
        <strain evidence="4">HYN0004</strain>
    </source>
</reference>
<name>A0A2Z3HSL0_9CAUL</name>
<dbReference type="InterPro" id="IPR012899">
    <property type="entry name" value="LTXXQ"/>
</dbReference>
<evidence type="ECO:0000256" key="2">
    <source>
        <dbReference type="SAM" id="SignalP"/>
    </source>
</evidence>
<dbReference type="OrthoDB" id="7191087at2"/>
<dbReference type="EMBL" id="CP029479">
    <property type="protein sequence ID" value="AWM76361.1"/>
    <property type="molecule type" value="Genomic_DNA"/>
</dbReference>
<feature type="compositionally biased region" description="Basic and acidic residues" evidence="1">
    <location>
        <begin position="141"/>
        <end position="152"/>
    </location>
</feature>
<dbReference type="GO" id="GO:0042597">
    <property type="term" value="C:periplasmic space"/>
    <property type="evidence" value="ECO:0007669"/>
    <property type="project" value="InterPro"/>
</dbReference>
<dbReference type="Proteomes" id="UP000247763">
    <property type="component" value="Chromosome"/>
</dbReference>
<dbReference type="RefSeq" id="WP_110448930.1">
    <property type="nucleotide sequence ID" value="NZ_CP029479.1"/>
</dbReference>
<keyword evidence="2" id="KW-0732">Signal</keyword>
<proteinExistence type="predicted"/>
<feature type="region of interest" description="Disordered" evidence="1">
    <location>
        <begin position="129"/>
        <end position="168"/>
    </location>
</feature>
<sequence>MIRSTFGAAGLAAVLALSAATGAFAQSPPPGGPPPGGMRMMEIKRPDPEARAQRLRDVLQLTPAQEPALKAFLASQKPPEPPSPEARAKALTTPDRLDRQRARLVERLAEFDRRAAATRTFYAQLTPSQKKAFDALPPPGGERREIRIERRMMGPGPGGPGMDHDGPK</sequence>
<dbReference type="KEGG" id="phb:HYN04_00445"/>
<protein>
    <submittedName>
        <fullName evidence="3">Uncharacterized protein</fullName>
    </submittedName>
</protein>
<evidence type="ECO:0000313" key="4">
    <source>
        <dbReference type="Proteomes" id="UP000247763"/>
    </source>
</evidence>
<feature type="signal peptide" evidence="2">
    <location>
        <begin position="1"/>
        <end position="25"/>
    </location>
</feature>